<evidence type="ECO:0000313" key="2">
    <source>
        <dbReference type="Proteomes" id="UP000430404"/>
    </source>
</evidence>
<sequence length="161" mass="19032">MEQHTIILNWEGPFTLDEVLENKQRSNGLYIITGKGKYERCIDIQYCGITEGSFYNRLKNHHKASLVTREQEIWLAKVEYPVEVTRTFLEKAESIIVYFWQPNLNDRKKVYPPTPITLVNKWYKKDGSPRLRQHSIMKDLADVLCWDGEHWRNGNLSVYAN</sequence>
<proteinExistence type="predicted"/>
<reference evidence="1 2" key="1">
    <citation type="submission" date="2019-10" db="EMBL/GenBank/DDBJ databases">
        <authorList>
            <person name="Karimi E."/>
        </authorList>
    </citation>
    <scope>NUCLEOTIDE SEQUENCE [LARGE SCALE GENOMIC DNA]</scope>
    <source>
        <strain evidence="1">Acinetobacter sp. 8BE</strain>
    </source>
</reference>
<dbReference type="AlphaFoldDB" id="A0A653K7T8"/>
<dbReference type="RefSeq" id="WP_159725564.1">
    <property type="nucleotide sequence ID" value="NZ_LR732744.1"/>
</dbReference>
<protein>
    <recommendedName>
        <fullName evidence="3">GIY-YIG domain-containing protein</fullName>
    </recommendedName>
</protein>
<evidence type="ECO:0000313" key="1">
    <source>
        <dbReference type="EMBL" id="VXA56997.1"/>
    </source>
</evidence>
<dbReference type="Proteomes" id="UP000430404">
    <property type="component" value="Unassembled WGS sequence"/>
</dbReference>
<name>A0A653K7T8_9GAMM</name>
<gene>
    <name evidence="1" type="ORF">ACI8B_310025</name>
</gene>
<accession>A0A653K7T8</accession>
<organism evidence="1 2">
    <name type="scientific">Acinetobacter proteolyticus</name>
    <dbReference type="NCBI Taxonomy" id="1776741"/>
    <lineage>
        <taxon>Bacteria</taxon>
        <taxon>Pseudomonadati</taxon>
        <taxon>Pseudomonadota</taxon>
        <taxon>Gammaproteobacteria</taxon>
        <taxon>Moraxellales</taxon>
        <taxon>Moraxellaceae</taxon>
        <taxon>Acinetobacter</taxon>
    </lineage>
</organism>
<dbReference type="EMBL" id="CABWKZ010000025">
    <property type="protein sequence ID" value="VXA56997.1"/>
    <property type="molecule type" value="Genomic_DNA"/>
</dbReference>
<evidence type="ECO:0008006" key="3">
    <source>
        <dbReference type="Google" id="ProtNLM"/>
    </source>
</evidence>